<comment type="caution">
    <text evidence="2">The sequence shown here is derived from an EMBL/GenBank/DDBJ whole genome shotgun (WGS) entry which is preliminary data.</text>
</comment>
<feature type="compositionally biased region" description="Acidic residues" evidence="1">
    <location>
        <begin position="322"/>
        <end position="332"/>
    </location>
</feature>
<protein>
    <submittedName>
        <fullName evidence="2">Uncharacterized protein</fullName>
    </submittedName>
</protein>
<proteinExistence type="predicted"/>
<feature type="compositionally biased region" description="Basic and acidic residues" evidence="1">
    <location>
        <begin position="333"/>
        <end position="354"/>
    </location>
</feature>
<feature type="region of interest" description="Disordered" evidence="1">
    <location>
        <begin position="321"/>
        <end position="362"/>
    </location>
</feature>
<organism evidence="2">
    <name type="scientific">marine sediment metagenome</name>
    <dbReference type="NCBI Taxonomy" id="412755"/>
    <lineage>
        <taxon>unclassified sequences</taxon>
        <taxon>metagenomes</taxon>
        <taxon>ecological metagenomes</taxon>
    </lineage>
</organism>
<sequence>MATKEKKAPVEVTAVEAQQAEDLELFEQLASLGSGAIIQVYREPNRDFLDTIPPEAVEVENLKSLFGGGSYSLRARRDGKFIKGVSLVRVRIAGAPKPGSPGQPLPGEITPTPLATAHPPGTVEARLFEVEAALRSRESGSDGSAAMVTMMSTLLVPVLTTALQRQPENSAVEILELARKLAKDQREAANVGRAEESDPIRDLGLPLLEVISKGLPAATPALPALPPGPPANDAPKGLAPAELGARIAKWCEPYERRDSDPALRAECFLDDMRDSPLLGGCLELIRLPNVIDLWATGAPRVAENKEWYALFVDELRRLTAEGVEDPDADDPDRDPRHEVHAPDDGEAGAAREQDAGDPGAGA</sequence>
<name>A0A0F9RMH8_9ZZZZ</name>
<evidence type="ECO:0000256" key="1">
    <source>
        <dbReference type="SAM" id="MobiDB-lite"/>
    </source>
</evidence>
<dbReference type="AlphaFoldDB" id="A0A0F9RMH8"/>
<dbReference type="EMBL" id="LAZR01002743">
    <property type="protein sequence ID" value="KKN26151.1"/>
    <property type="molecule type" value="Genomic_DNA"/>
</dbReference>
<evidence type="ECO:0000313" key="2">
    <source>
        <dbReference type="EMBL" id="KKN26151.1"/>
    </source>
</evidence>
<reference evidence="2" key="1">
    <citation type="journal article" date="2015" name="Nature">
        <title>Complex archaea that bridge the gap between prokaryotes and eukaryotes.</title>
        <authorList>
            <person name="Spang A."/>
            <person name="Saw J.H."/>
            <person name="Jorgensen S.L."/>
            <person name="Zaremba-Niedzwiedzka K."/>
            <person name="Martijn J."/>
            <person name="Lind A.E."/>
            <person name="van Eijk R."/>
            <person name="Schleper C."/>
            <person name="Guy L."/>
            <person name="Ettema T.J."/>
        </authorList>
    </citation>
    <scope>NUCLEOTIDE SEQUENCE</scope>
</reference>
<gene>
    <name evidence="2" type="ORF">LCGC14_0877520</name>
</gene>
<accession>A0A0F9RMH8</accession>